<dbReference type="CDD" id="cd03429">
    <property type="entry name" value="NUDIX_NADH_pyrophosphatase_Nudt13"/>
    <property type="match status" value="1"/>
</dbReference>
<comment type="cofactor">
    <cofactor evidence="1">
        <name>Mg(2+)</name>
        <dbReference type="ChEBI" id="CHEBI:18420"/>
    </cofactor>
</comment>
<comment type="cofactor">
    <cofactor evidence="2">
        <name>Zn(2+)</name>
        <dbReference type="ChEBI" id="CHEBI:29105"/>
    </cofactor>
</comment>
<keyword evidence="5" id="KW-0479">Metal-binding</keyword>
<gene>
    <name evidence="11" type="ORF">DASC09_059090</name>
</gene>
<dbReference type="GO" id="GO:0046872">
    <property type="term" value="F:metal ion binding"/>
    <property type="evidence" value="ECO:0007669"/>
    <property type="project" value="UniProtKB-KW"/>
</dbReference>
<dbReference type="Gene3D" id="3.90.79.20">
    <property type="match status" value="1"/>
</dbReference>
<evidence type="ECO:0000259" key="10">
    <source>
        <dbReference type="PROSITE" id="PS51462"/>
    </source>
</evidence>
<reference evidence="11 12" key="1">
    <citation type="journal article" date="2023" name="Elife">
        <title>Identification of key yeast species and microbe-microbe interactions impacting larval growth of Drosophila in the wild.</title>
        <authorList>
            <person name="Mure A."/>
            <person name="Sugiura Y."/>
            <person name="Maeda R."/>
            <person name="Honda K."/>
            <person name="Sakurai N."/>
            <person name="Takahashi Y."/>
            <person name="Watada M."/>
            <person name="Katoh T."/>
            <person name="Gotoh A."/>
            <person name="Gotoh Y."/>
            <person name="Taniguchi I."/>
            <person name="Nakamura K."/>
            <person name="Hayashi T."/>
            <person name="Katayama T."/>
            <person name="Uemura T."/>
            <person name="Hattori Y."/>
        </authorList>
    </citation>
    <scope>NUCLEOTIDE SEQUENCE [LARGE SCALE GENOMIC DNA]</scope>
    <source>
        <strain evidence="11 12">SC-9</strain>
    </source>
</reference>
<evidence type="ECO:0000256" key="3">
    <source>
        <dbReference type="ARBA" id="ARBA00009595"/>
    </source>
</evidence>
<organism evidence="11 12">
    <name type="scientific">Saccharomycopsis crataegensis</name>
    <dbReference type="NCBI Taxonomy" id="43959"/>
    <lineage>
        <taxon>Eukaryota</taxon>
        <taxon>Fungi</taxon>
        <taxon>Dikarya</taxon>
        <taxon>Ascomycota</taxon>
        <taxon>Saccharomycotina</taxon>
        <taxon>Saccharomycetes</taxon>
        <taxon>Saccharomycopsidaceae</taxon>
        <taxon>Saccharomycopsis</taxon>
    </lineage>
</organism>
<keyword evidence="7" id="KW-0460">Magnesium</keyword>
<dbReference type="PROSITE" id="PS00893">
    <property type="entry name" value="NUDIX_BOX"/>
    <property type="match status" value="1"/>
</dbReference>
<dbReference type="EC" id="3.6.1.22" evidence="4"/>
<dbReference type="AlphaFoldDB" id="A0AAV5QWM9"/>
<dbReference type="PANTHER" id="PTHR42904">
    <property type="entry name" value="NUDIX HYDROLASE, NUDC SUBFAMILY"/>
    <property type="match status" value="1"/>
</dbReference>
<dbReference type="PROSITE" id="PS51462">
    <property type="entry name" value="NUDIX"/>
    <property type="match status" value="1"/>
</dbReference>
<name>A0AAV5QWM9_9ASCO</name>
<evidence type="ECO:0000256" key="6">
    <source>
        <dbReference type="ARBA" id="ARBA00022801"/>
    </source>
</evidence>
<protein>
    <recommendedName>
        <fullName evidence="4">NAD(+) diphosphatase</fullName>
        <ecNumber evidence="4">3.6.1.22</ecNumber>
    </recommendedName>
</protein>
<dbReference type="InterPro" id="IPR050241">
    <property type="entry name" value="NAD-cap_RNA_hydrolase_NudC"/>
</dbReference>
<feature type="domain" description="Nudix hydrolase" evidence="10">
    <location>
        <begin position="322"/>
        <end position="460"/>
    </location>
</feature>
<dbReference type="Proteomes" id="UP001360560">
    <property type="component" value="Unassembled WGS sequence"/>
</dbReference>
<comment type="catalytic activity">
    <reaction evidence="9">
        <text>a 5'-end NAD(+)-phospho-ribonucleoside in mRNA + H2O = a 5'-end phospho-adenosine-phospho-ribonucleoside in mRNA + beta-nicotinamide D-ribonucleotide + 2 H(+)</text>
        <dbReference type="Rhea" id="RHEA:60876"/>
        <dbReference type="Rhea" id="RHEA-COMP:15698"/>
        <dbReference type="Rhea" id="RHEA-COMP:15719"/>
        <dbReference type="ChEBI" id="CHEBI:14649"/>
        <dbReference type="ChEBI" id="CHEBI:15377"/>
        <dbReference type="ChEBI" id="CHEBI:15378"/>
        <dbReference type="ChEBI" id="CHEBI:144029"/>
        <dbReference type="ChEBI" id="CHEBI:144051"/>
    </reaction>
    <physiologicalReaction direction="left-to-right" evidence="9">
        <dbReference type="Rhea" id="RHEA:60877"/>
    </physiologicalReaction>
</comment>
<dbReference type="Pfam" id="PF00293">
    <property type="entry name" value="NUDIX"/>
    <property type="match status" value="1"/>
</dbReference>
<keyword evidence="8" id="KW-0520">NAD</keyword>
<comment type="similarity">
    <text evidence="3">Belongs to the Nudix hydrolase family. NudC subfamily.</text>
</comment>
<dbReference type="InterPro" id="IPR015797">
    <property type="entry name" value="NUDIX_hydrolase-like_dom_sf"/>
</dbReference>
<keyword evidence="12" id="KW-1185">Reference proteome</keyword>
<dbReference type="EMBL" id="BTFZ01000020">
    <property type="protein sequence ID" value="GMM38570.1"/>
    <property type="molecule type" value="Genomic_DNA"/>
</dbReference>
<dbReference type="InterPro" id="IPR020084">
    <property type="entry name" value="NUDIX_hydrolase_CS"/>
</dbReference>
<evidence type="ECO:0000256" key="9">
    <source>
        <dbReference type="ARBA" id="ARBA00023679"/>
    </source>
</evidence>
<sequence>MRGLDHMKRALSRPNILESCLSSAMIPISQHRYPRNEVSMHTDSMKQNPSKHIFFGNVSLNRFSFLRSNSEFIGLAVRSSYTRLIFLNNHQPLCFYERENSFPSLKLLKVSMSEVSNGLRDYLYRWTESNKRQDESLWDFPAITFLGMDKKIGGLEFNSNIIDNTNTNQNFDSIENSKVNDGLFHYQSYSGVPCFAIDISNNQFLQDEIVKIIDDKTGHPVNNENLMNKADLLNLDTVNGPTTSTFIDHLMYLPNSEASVFSQSAMYIDWLTKNKYCSGCGSKNLIVNGGTQLKCSSHLPETPIDSKTCVVASSSRCNVAHPRTDVAVISSVTDTNGSKILLVNNKRYPVGNMYSCVAGFLEPSETIEACVTREIWEETNVVIENHNPGDIKILLSQPWPYPATLMIGCCGITNFNEKNEVIGLEHDNELNDAKWFDIDYIKEVIMENERIDNLLIEALKLGKKKDIELLRGEKANILKKEVVLPNKNTIALELIKRIVL</sequence>
<evidence type="ECO:0000256" key="1">
    <source>
        <dbReference type="ARBA" id="ARBA00001946"/>
    </source>
</evidence>
<dbReference type="GeneID" id="90076558"/>
<dbReference type="InterPro" id="IPR049734">
    <property type="entry name" value="NudC-like_C"/>
</dbReference>
<dbReference type="Gene3D" id="3.90.79.10">
    <property type="entry name" value="Nucleoside Triphosphate Pyrophosphohydrolase"/>
    <property type="match status" value="1"/>
</dbReference>
<evidence type="ECO:0000256" key="8">
    <source>
        <dbReference type="ARBA" id="ARBA00023027"/>
    </source>
</evidence>
<dbReference type="InterPro" id="IPR000086">
    <property type="entry name" value="NUDIX_hydrolase_dom"/>
</dbReference>
<accession>A0AAV5QWM9</accession>
<dbReference type="GO" id="GO:0019677">
    <property type="term" value="P:NAD+ catabolic process"/>
    <property type="evidence" value="ECO:0007669"/>
    <property type="project" value="TreeGrafter"/>
</dbReference>
<evidence type="ECO:0000256" key="4">
    <source>
        <dbReference type="ARBA" id="ARBA00012381"/>
    </source>
</evidence>
<evidence type="ECO:0000256" key="5">
    <source>
        <dbReference type="ARBA" id="ARBA00022723"/>
    </source>
</evidence>
<proteinExistence type="inferred from homology"/>
<evidence type="ECO:0000256" key="2">
    <source>
        <dbReference type="ARBA" id="ARBA00001947"/>
    </source>
</evidence>
<evidence type="ECO:0000313" key="11">
    <source>
        <dbReference type="EMBL" id="GMM38570.1"/>
    </source>
</evidence>
<evidence type="ECO:0000256" key="7">
    <source>
        <dbReference type="ARBA" id="ARBA00022842"/>
    </source>
</evidence>
<evidence type="ECO:0000313" key="12">
    <source>
        <dbReference type="Proteomes" id="UP001360560"/>
    </source>
</evidence>
<dbReference type="PANTHER" id="PTHR42904:SF6">
    <property type="entry name" value="NAD-CAPPED RNA HYDROLASE NUDT12"/>
    <property type="match status" value="1"/>
</dbReference>
<dbReference type="GO" id="GO:0005829">
    <property type="term" value="C:cytosol"/>
    <property type="evidence" value="ECO:0007669"/>
    <property type="project" value="TreeGrafter"/>
</dbReference>
<dbReference type="GO" id="GO:0006742">
    <property type="term" value="P:NADP+ catabolic process"/>
    <property type="evidence" value="ECO:0007669"/>
    <property type="project" value="TreeGrafter"/>
</dbReference>
<dbReference type="GO" id="GO:0035529">
    <property type="term" value="F:NADH pyrophosphatase activity"/>
    <property type="evidence" value="ECO:0007669"/>
    <property type="project" value="TreeGrafter"/>
</dbReference>
<keyword evidence="6" id="KW-0378">Hydrolase</keyword>
<comment type="caution">
    <text evidence="11">The sequence shown here is derived from an EMBL/GenBank/DDBJ whole genome shotgun (WGS) entry which is preliminary data.</text>
</comment>
<dbReference type="SUPFAM" id="SSF55811">
    <property type="entry name" value="Nudix"/>
    <property type="match status" value="1"/>
</dbReference>
<dbReference type="RefSeq" id="XP_064855565.1">
    <property type="nucleotide sequence ID" value="XM_064999493.1"/>
</dbReference>
<dbReference type="GO" id="GO:0005777">
    <property type="term" value="C:peroxisome"/>
    <property type="evidence" value="ECO:0007669"/>
    <property type="project" value="TreeGrafter"/>
</dbReference>